<keyword evidence="1 3" id="KW-0808">Transferase</keyword>
<dbReference type="EMBL" id="QKYN01000053">
    <property type="protein sequence ID" value="RAG85001.1"/>
    <property type="molecule type" value="Genomic_DNA"/>
</dbReference>
<feature type="binding site" evidence="3 4">
    <location>
        <position position="36"/>
    </location>
    <ligand>
        <name>S-adenosyl-L-methionine</name>
        <dbReference type="ChEBI" id="CHEBI:59789"/>
    </ligand>
</feature>
<dbReference type="GO" id="GO:0016743">
    <property type="term" value="F:carboxyl- or carbamoyltransferase activity"/>
    <property type="evidence" value="ECO:0007669"/>
    <property type="project" value="UniProtKB-UniRule"/>
</dbReference>
<feature type="domain" description="Methyltransferase" evidence="5">
    <location>
        <begin position="57"/>
        <end position="154"/>
    </location>
</feature>
<feature type="binding site" evidence="3">
    <location>
        <position position="195"/>
    </location>
    <ligand>
        <name>S-adenosyl-L-methionine</name>
        <dbReference type="ChEBI" id="CHEBI:59789"/>
    </ligand>
</feature>
<dbReference type="GO" id="GO:0008168">
    <property type="term" value="F:methyltransferase activity"/>
    <property type="evidence" value="ECO:0007669"/>
    <property type="project" value="UniProtKB-ARBA"/>
</dbReference>
<keyword evidence="7" id="KW-1185">Reference proteome</keyword>
<proteinExistence type="inferred from homology"/>
<dbReference type="RefSeq" id="WP_111501222.1">
    <property type="nucleotide sequence ID" value="NZ_QKYN01000053.1"/>
</dbReference>
<dbReference type="Proteomes" id="UP000248889">
    <property type="component" value="Unassembled WGS sequence"/>
</dbReference>
<keyword evidence="2 3" id="KW-0949">S-adenosyl-L-methionine</keyword>
<dbReference type="NCBIfam" id="TIGR00740">
    <property type="entry name" value="carboxy-S-adenosyl-L-methionine synthase CmoA"/>
    <property type="match status" value="1"/>
</dbReference>
<evidence type="ECO:0000313" key="6">
    <source>
        <dbReference type="EMBL" id="RAG85001.1"/>
    </source>
</evidence>
<dbReference type="Gene3D" id="3.40.50.150">
    <property type="entry name" value="Vaccinia Virus protein VP39"/>
    <property type="match status" value="1"/>
</dbReference>
<dbReference type="HAMAP" id="MF_01589">
    <property type="entry name" value="Cx_SAM_synthase"/>
    <property type="match status" value="1"/>
</dbReference>
<evidence type="ECO:0000256" key="4">
    <source>
        <dbReference type="PIRSR" id="PIRSR006325-1"/>
    </source>
</evidence>
<reference evidence="6 7" key="1">
    <citation type="submission" date="2018-06" db="EMBL/GenBank/DDBJ databases">
        <title>Streptacidiphilus pinicola sp. nov., isolated from pine grove soil.</title>
        <authorList>
            <person name="Roh S.G."/>
            <person name="Park S."/>
            <person name="Kim M.-K."/>
            <person name="Yun B.-R."/>
            <person name="Park J."/>
            <person name="Kim M.J."/>
            <person name="Kim Y.S."/>
            <person name="Kim S.B."/>
        </authorList>
    </citation>
    <scope>NUCLEOTIDE SEQUENCE [LARGE SCALE GENOMIC DNA]</scope>
    <source>
        <strain evidence="6 7">MMS16-CNU450</strain>
    </source>
</reference>
<feature type="binding site" evidence="3">
    <location>
        <begin position="112"/>
        <end position="113"/>
    </location>
    <ligand>
        <name>S-adenosyl-L-methionine</name>
        <dbReference type="ChEBI" id="CHEBI:59789"/>
    </ligand>
</feature>
<sequence>MLDTIYLEKHVPADFSFNSRVAAVFDDMVQRSVPGYDIMQESLDRIVRSIPGPVGTVLDLGCATGTSMEVLARKFPGTHLIGYDNSAPMIEQARQRLAPFEPETRVDLYCADVCEVVEFPPADVVLLNLTLQFIRPLRRKSILTALSRAVRPGGVLVLMEKVIEDDSSLTRRLISIHHEFKREQGYSDLEIARKREDIENVLIPLSVSENEELLRDAGFNEVGCVIKVLNFALIAGFKSAIEF</sequence>
<dbReference type="SUPFAM" id="SSF53335">
    <property type="entry name" value="S-adenosyl-L-methionine-dependent methyltransferases"/>
    <property type="match status" value="1"/>
</dbReference>
<dbReference type="GO" id="GO:0017000">
    <property type="term" value="P:antibiotic biosynthetic process"/>
    <property type="evidence" value="ECO:0007669"/>
    <property type="project" value="UniProtKB-ARBA"/>
</dbReference>
<comment type="caution">
    <text evidence="3">Lacks conserved residue(s) required for the propagation of feature annotation.</text>
</comment>
<accession>A0A2X0IP39</accession>
<protein>
    <recommendedName>
        <fullName evidence="3">Carboxy-S-adenosyl-L-methionine synthase</fullName>
        <shortName evidence="3">Cx-SAM synthase</shortName>
        <ecNumber evidence="3">2.1.3.-</ecNumber>
    </recommendedName>
</protein>
<dbReference type="CDD" id="cd02440">
    <property type="entry name" value="AdoMet_MTases"/>
    <property type="match status" value="1"/>
</dbReference>
<dbReference type="PANTHER" id="PTHR43861">
    <property type="entry name" value="TRANS-ACONITATE 2-METHYLTRANSFERASE-RELATED"/>
    <property type="match status" value="1"/>
</dbReference>
<evidence type="ECO:0000256" key="3">
    <source>
        <dbReference type="HAMAP-Rule" id="MF_01589"/>
    </source>
</evidence>
<evidence type="ECO:0000256" key="1">
    <source>
        <dbReference type="ARBA" id="ARBA00022679"/>
    </source>
</evidence>
<comment type="caution">
    <text evidence="6">The sequence shown here is derived from an EMBL/GenBank/DDBJ whole genome shotgun (WGS) entry which is preliminary data.</text>
</comment>
<dbReference type="GO" id="GO:0002098">
    <property type="term" value="P:tRNA wobble uridine modification"/>
    <property type="evidence" value="ECO:0007669"/>
    <property type="project" value="InterPro"/>
</dbReference>
<dbReference type="PANTHER" id="PTHR43861:SF2">
    <property type="entry name" value="CARBOXY-S-ADENOSYL-L-METHIONINE SYNTHASE"/>
    <property type="match status" value="1"/>
</dbReference>
<gene>
    <name evidence="3 6" type="primary">cmoA</name>
    <name evidence="6" type="ORF">DN069_13635</name>
</gene>
<dbReference type="Pfam" id="PF13649">
    <property type="entry name" value="Methyltransf_25"/>
    <property type="match status" value="1"/>
</dbReference>
<dbReference type="AlphaFoldDB" id="A0A2X0IP39"/>
<name>A0A2X0IP39_9ACTN</name>
<evidence type="ECO:0000256" key="2">
    <source>
        <dbReference type="ARBA" id="ARBA00022691"/>
    </source>
</evidence>
<feature type="binding site" evidence="3 4">
    <location>
        <position position="128"/>
    </location>
    <ligand>
        <name>S-adenosyl-L-methionine</name>
        <dbReference type="ChEBI" id="CHEBI:59789"/>
    </ligand>
</feature>
<dbReference type="GO" id="GO:1904047">
    <property type="term" value="F:S-adenosyl-L-methionine binding"/>
    <property type="evidence" value="ECO:0007669"/>
    <property type="project" value="UniProtKB-UniRule"/>
</dbReference>
<dbReference type="EC" id="2.1.3.-" evidence="3"/>
<dbReference type="InterPro" id="IPR029063">
    <property type="entry name" value="SAM-dependent_MTases_sf"/>
</dbReference>
<dbReference type="InterPro" id="IPR041698">
    <property type="entry name" value="Methyltransf_25"/>
</dbReference>
<dbReference type="InterPro" id="IPR005271">
    <property type="entry name" value="CmoA"/>
</dbReference>
<comment type="similarity">
    <text evidence="3">Belongs to the class I-like SAM-binding methyltransferase superfamily. Cx-SAM synthase family.</text>
</comment>
<evidence type="ECO:0000259" key="5">
    <source>
        <dbReference type="Pfam" id="PF13649"/>
    </source>
</evidence>
<evidence type="ECO:0000313" key="7">
    <source>
        <dbReference type="Proteomes" id="UP000248889"/>
    </source>
</evidence>
<comment type="catalytic activity">
    <reaction evidence="3">
        <text>prephenate + S-adenosyl-L-methionine = carboxy-S-adenosyl-L-methionine + 3-phenylpyruvate + H2O</text>
        <dbReference type="Rhea" id="RHEA:51692"/>
        <dbReference type="ChEBI" id="CHEBI:15377"/>
        <dbReference type="ChEBI" id="CHEBI:18005"/>
        <dbReference type="ChEBI" id="CHEBI:29934"/>
        <dbReference type="ChEBI" id="CHEBI:59789"/>
        <dbReference type="ChEBI" id="CHEBI:134278"/>
    </reaction>
</comment>
<feature type="binding site" evidence="3 4">
    <location>
        <begin position="84"/>
        <end position="85"/>
    </location>
    <ligand>
        <name>S-adenosyl-L-methionine</name>
        <dbReference type="ChEBI" id="CHEBI:59789"/>
    </ligand>
</feature>
<dbReference type="PIRSF" id="PIRSF006325">
    <property type="entry name" value="MeTrfase_bac"/>
    <property type="match status" value="1"/>
</dbReference>
<comment type="function">
    <text evidence="3">Catalyzes the conversion of S-adenosyl-L-methionine (SAM) to carboxy-S-adenosyl-L-methionine (Cx-SAM).</text>
</comment>
<organism evidence="6 7">
    <name type="scientific">Streptacidiphilus pinicola</name>
    <dbReference type="NCBI Taxonomy" id="2219663"/>
    <lineage>
        <taxon>Bacteria</taxon>
        <taxon>Bacillati</taxon>
        <taxon>Actinomycetota</taxon>
        <taxon>Actinomycetes</taxon>
        <taxon>Kitasatosporales</taxon>
        <taxon>Streptomycetaceae</taxon>
        <taxon>Streptacidiphilus</taxon>
    </lineage>
</organism>
<dbReference type="OrthoDB" id="3286690at2"/>